<gene>
    <name evidence="1" type="ORF">F3059_05985</name>
</gene>
<dbReference type="RefSeq" id="WP_151167221.1">
    <property type="nucleotide sequence ID" value="NZ_WACR01000004.1"/>
</dbReference>
<evidence type="ECO:0000313" key="2">
    <source>
        <dbReference type="Proteomes" id="UP000435357"/>
    </source>
</evidence>
<name>A0A6N6M821_9FLAO</name>
<evidence type="ECO:0000313" key="1">
    <source>
        <dbReference type="EMBL" id="KAB1064901.1"/>
    </source>
</evidence>
<dbReference type="Proteomes" id="UP000435357">
    <property type="component" value="Unassembled WGS sequence"/>
</dbReference>
<sequence>MKNELIVIFLFIISIPSYSLSQESNNWFKDSLFLPQIGEQYKSKKICTKKVKEIREFKKDRYHKVCSKFIIENKRYRGSSNIDSLIGYIELKYDTLIHHSSNLKELSFSGIKNDSIIYDKKSEYYNLTLKRNTNTLNCIILYSTNCIYVSSKYFTFSIIGGKYDPAPSQVFNNILNPEERESIIDVEIKGVGALYEERWILPPQH</sequence>
<organism evidence="1 2">
    <name type="scientific">Salibacter halophilus</name>
    <dbReference type="NCBI Taxonomy" id="1803916"/>
    <lineage>
        <taxon>Bacteria</taxon>
        <taxon>Pseudomonadati</taxon>
        <taxon>Bacteroidota</taxon>
        <taxon>Flavobacteriia</taxon>
        <taxon>Flavobacteriales</taxon>
        <taxon>Salibacteraceae</taxon>
        <taxon>Salibacter</taxon>
    </lineage>
</organism>
<accession>A0A6N6M821</accession>
<proteinExistence type="predicted"/>
<dbReference type="AlphaFoldDB" id="A0A6N6M821"/>
<keyword evidence="2" id="KW-1185">Reference proteome</keyword>
<dbReference type="EMBL" id="WACR01000004">
    <property type="protein sequence ID" value="KAB1064901.1"/>
    <property type="molecule type" value="Genomic_DNA"/>
</dbReference>
<comment type="caution">
    <text evidence="1">The sequence shown here is derived from an EMBL/GenBank/DDBJ whole genome shotgun (WGS) entry which is preliminary data.</text>
</comment>
<reference evidence="1 2" key="1">
    <citation type="submission" date="2019-09" db="EMBL/GenBank/DDBJ databases">
        <title>Genomes of Cryomorphaceae.</title>
        <authorList>
            <person name="Bowman J.P."/>
        </authorList>
    </citation>
    <scope>NUCLEOTIDE SEQUENCE [LARGE SCALE GENOMIC DNA]</scope>
    <source>
        <strain evidence="1 2">KCTC 52047</strain>
    </source>
</reference>
<protein>
    <submittedName>
        <fullName evidence="1">Uncharacterized protein</fullName>
    </submittedName>
</protein>